<protein>
    <submittedName>
        <fullName evidence="2">Uncharacterized protein</fullName>
    </submittedName>
</protein>
<feature type="transmembrane region" description="Helical" evidence="1">
    <location>
        <begin position="48"/>
        <end position="68"/>
    </location>
</feature>
<comment type="caution">
    <text evidence="2">The sequence shown here is derived from an EMBL/GenBank/DDBJ whole genome shotgun (WGS) entry which is preliminary data.</text>
</comment>
<keyword evidence="1" id="KW-0812">Transmembrane</keyword>
<evidence type="ECO:0000256" key="1">
    <source>
        <dbReference type="SAM" id="Phobius"/>
    </source>
</evidence>
<keyword evidence="1" id="KW-1133">Transmembrane helix</keyword>
<accession>A0A0G1D826</accession>
<reference evidence="2 3" key="1">
    <citation type="journal article" date="2015" name="Nature">
        <title>rRNA introns, odd ribosomes, and small enigmatic genomes across a large radiation of phyla.</title>
        <authorList>
            <person name="Brown C.T."/>
            <person name="Hug L.A."/>
            <person name="Thomas B.C."/>
            <person name="Sharon I."/>
            <person name="Castelle C.J."/>
            <person name="Singh A."/>
            <person name="Wilkins M.J."/>
            <person name="Williams K.H."/>
            <person name="Banfield J.F."/>
        </authorList>
    </citation>
    <scope>NUCLEOTIDE SEQUENCE [LARGE SCALE GENOMIC DNA]</scope>
</reference>
<keyword evidence="1" id="KW-0472">Membrane</keyword>
<sequence length="79" mass="8771">MNNKRLGVTIALLSVAMFIAAIYGVVNLVSETYRDMQFGVYDPHGQWILWGFMALALITSVLGFIGAYEIGRTKRSKGE</sequence>
<dbReference type="EMBL" id="LCFK01000016">
    <property type="protein sequence ID" value="KKS93857.1"/>
    <property type="molecule type" value="Genomic_DNA"/>
</dbReference>
<dbReference type="AlphaFoldDB" id="A0A0G1D826"/>
<organism evidence="2 3">
    <name type="scientific">Candidatus Collierbacteria bacterium GW2011_GWC2_43_12</name>
    <dbReference type="NCBI Taxonomy" id="1618390"/>
    <lineage>
        <taxon>Bacteria</taxon>
        <taxon>Candidatus Collieribacteriota</taxon>
    </lineage>
</organism>
<evidence type="ECO:0000313" key="2">
    <source>
        <dbReference type="EMBL" id="KKS93857.1"/>
    </source>
</evidence>
<name>A0A0G1D826_9BACT</name>
<proteinExistence type="predicted"/>
<evidence type="ECO:0000313" key="3">
    <source>
        <dbReference type="Proteomes" id="UP000033980"/>
    </source>
</evidence>
<dbReference type="Proteomes" id="UP000033980">
    <property type="component" value="Unassembled WGS sequence"/>
</dbReference>
<gene>
    <name evidence="2" type="ORF">UV68_C0016G0005</name>
</gene>